<dbReference type="InterPro" id="IPR045497">
    <property type="entry name" value="DUF6438"/>
</dbReference>
<dbReference type="PROSITE" id="PS51257">
    <property type="entry name" value="PROKAR_LIPOPROTEIN"/>
    <property type="match status" value="1"/>
</dbReference>
<feature type="chain" id="PRO_5047036427" evidence="1">
    <location>
        <begin position="21"/>
        <end position="161"/>
    </location>
</feature>
<protein>
    <submittedName>
        <fullName evidence="3">DUF6438 domain-containing protein</fullName>
    </submittedName>
</protein>
<evidence type="ECO:0000313" key="4">
    <source>
        <dbReference type="Proteomes" id="UP000831460"/>
    </source>
</evidence>
<sequence>MKILITLFAALILSSCSTQNQTNYSKITYEAGACFGFCPMFKLTISPDRTAIIDAERFTFTDGSSKDDFSKPREGIFKATIDKESFAKLNSFLDSLNLKSLKNYYGDKNITDLPTSHLIVTFKDGSSKHIEDYGKSGTEKLREFYEFIENLRKTQKWTKVN</sequence>
<feature type="domain" description="DUF6438" evidence="2">
    <location>
        <begin position="26"/>
        <end position="151"/>
    </location>
</feature>
<evidence type="ECO:0000256" key="1">
    <source>
        <dbReference type="SAM" id="SignalP"/>
    </source>
</evidence>
<keyword evidence="1" id="KW-0732">Signal</keyword>
<dbReference type="Proteomes" id="UP000831460">
    <property type="component" value="Chromosome"/>
</dbReference>
<organism evidence="3 4">
    <name type="scientific">Chryseobacterium suipulveris</name>
    <dbReference type="NCBI Taxonomy" id="2929800"/>
    <lineage>
        <taxon>Bacteria</taxon>
        <taxon>Pseudomonadati</taxon>
        <taxon>Bacteroidota</taxon>
        <taxon>Flavobacteriia</taxon>
        <taxon>Flavobacteriales</taxon>
        <taxon>Weeksellaceae</taxon>
        <taxon>Chryseobacterium group</taxon>
        <taxon>Chryseobacterium</taxon>
    </lineage>
</organism>
<name>A0ABY4BT03_9FLAO</name>
<dbReference type="RefSeq" id="WP_243550819.1">
    <property type="nucleotide sequence ID" value="NZ_CP094532.1"/>
</dbReference>
<gene>
    <name evidence="3" type="ORF">MTP09_04555</name>
</gene>
<dbReference type="EMBL" id="CP094532">
    <property type="protein sequence ID" value="UOE41909.1"/>
    <property type="molecule type" value="Genomic_DNA"/>
</dbReference>
<evidence type="ECO:0000313" key="3">
    <source>
        <dbReference type="EMBL" id="UOE41909.1"/>
    </source>
</evidence>
<keyword evidence="4" id="KW-1185">Reference proteome</keyword>
<evidence type="ECO:0000259" key="2">
    <source>
        <dbReference type="Pfam" id="PF20033"/>
    </source>
</evidence>
<reference evidence="3 4" key="1">
    <citation type="submission" date="2022-03" db="EMBL/GenBank/DDBJ databases">
        <title>Chryseobacterium sp. isolated from particulate matters in swine house.</title>
        <authorList>
            <person name="Won M."/>
            <person name="Kim S.-J."/>
            <person name="Kwon S.-W."/>
        </authorList>
    </citation>
    <scope>NUCLEOTIDE SEQUENCE [LARGE SCALE GENOMIC DNA]</scope>
    <source>
        <strain evidence="3 4">SC2-2</strain>
    </source>
</reference>
<accession>A0ABY4BT03</accession>
<proteinExistence type="predicted"/>
<feature type="signal peptide" evidence="1">
    <location>
        <begin position="1"/>
        <end position="20"/>
    </location>
</feature>
<dbReference type="Pfam" id="PF20033">
    <property type="entry name" value="DUF6438"/>
    <property type="match status" value="1"/>
</dbReference>